<evidence type="ECO:0000313" key="2">
    <source>
        <dbReference type="Proteomes" id="UP000469890"/>
    </source>
</evidence>
<proteinExistence type="predicted"/>
<dbReference type="EMBL" id="JAAECE010000007">
    <property type="protein sequence ID" value="KAF1798349.1"/>
    <property type="molecule type" value="Genomic_DNA"/>
</dbReference>
<comment type="caution">
    <text evidence="1">The sequence shown here is derived from an EMBL/GenBank/DDBJ whole genome shotgun (WGS) entry which is preliminary data.</text>
</comment>
<sequence>KRPKKLLGDAQKCVDHIATLTVTSFAQQFQYLTSHSCHTRFRETIDNHIPEDPKKRI</sequence>
<accession>A0A8H4EYE5</accession>
<evidence type="ECO:0000313" key="1">
    <source>
        <dbReference type="EMBL" id="KAF1798349.1"/>
    </source>
</evidence>
<dbReference type="AlphaFoldDB" id="A0A8H4EYE5"/>
<organism evidence="1 2">
    <name type="scientific">Mucor circinelloides f. lusitanicus</name>
    <name type="common">Mucor racemosus var. lusitanicus</name>
    <dbReference type="NCBI Taxonomy" id="29924"/>
    <lineage>
        <taxon>Eukaryota</taxon>
        <taxon>Fungi</taxon>
        <taxon>Fungi incertae sedis</taxon>
        <taxon>Mucoromycota</taxon>
        <taxon>Mucoromycotina</taxon>
        <taxon>Mucoromycetes</taxon>
        <taxon>Mucorales</taxon>
        <taxon>Mucorineae</taxon>
        <taxon>Mucoraceae</taxon>
        <taxon>Mucor</taxon>
    </lineage>
</organism>
<feature type="non-terminal residue" evidence="1">
    <location>
        <position position="57"/>
    </location>
</feature>
<dbReference type="Proteomes" id="UP000469890">
    <property type="component" value="Unassembled WGS sequence"/>
</dbReference>
<name>A0A8H4EYE5_MUCCL</name>
<feature type="non-terminal residue" evidence="1">
    <location>
        <position position="1"/>
    </location>
</feature>
<gene>
    <name evidence="1" type="ORF">FB192DRAFT_1249328</name>
</gene>
<reference evidence="1 2" key="1">
    <citation type="submission" date="2019-09" db="EMBL/GenBank/DDBJ databases">
        <authorList>
            <consortium name="DOE Joint Genome Institute"/>
            <person name="Mondo S.J."/>
            <person name="Navarro-Mendoza M.I."/>
            <person name="Perez-Arques C."/>
            <person name="Panchal S."/>
            <person name="Nicolas F.E."/>
            <person name="Ganguly P."/>
            <person name="Pangilinan J."/>
            <person name="Grigoriev I."/>
            <person name="Heitman J."/>
            <person name="Sanya K."/>
            <person name="Garre V."/>
        </authorList>
    </citation>
    <scope>NUCLEOTIDE SEQUENCE [LARGE SCALE GENOMIC DNA]</scope>
    <source>
        <strain evidence="1 2">MU402</strain>
    </source>
</reference>
<protein>
    <submittedName>
        <fullName evidence="1">Uncharacterized protein</fullName>
    </submittedName>
</protein>